<name>A0A6L3VVS1_9ACTN</name>
<gene>
    <name evidence="2" type="ORF">F9B16_22520</name>
</gene>
<keyword evidence="3" id="KW-1185">Reference proteome</keyword>
<keyword evidence="2" id="KW-0255">Endonuclease</keyword>
<keyword evidence="2" id="KW-0540">Nuclease</keyword>
<evidence type="ECO:0000259" key="1">
    <source>
        <dbReference type="Pfam" id="PF03372"/>
    </source>
</evidence>
<accession>A0A6L3VVS1</accession>
<dbReference type="Gene3D" id="3.60.10.10">
    <property type="entry name" value="Endonuclease/exonuclease/phosphatase"/>
    <property type="match status" value="1"/>
</dbReference>
<dbReference type="EMBL" id="WBMR01000066">
    <property type="protein sequence ID" value="KAB2378975.1"/>
    <property type="molecule type" value="Genomic_DNA"/>
</dbReference>
<dbReference type="SUPFAM" id="SSF56219">
    <property type="entry name" value="DNase I-like"/>
    <property type="match status" value="1"/>
</dbReference>
<dbReference type="Proteomes" id="UP000483004">
    <property type="component" value="Unassembled WGS sequence"/>
</dbReference>
<dbReference type="OrthoDB" id="4446218at2"/>
<sequence>MFDDLAPWLDACGANVLCLQEVTHTPALGGWTRFDDADRSLPQRANLLSDVRGLLPRHHALFTASDTGPVHDGRRDHRQDFGVATFVAESLPVVGIRSAFVHGDYTEHRDQWPTDGRPRAALSVRVHDRRARRFVTVVNLHGLRDPRGKADTPARLAQAERLAALVEDARRDDDMTVVCGDFNLLPDSKTFQILGDLGLTDLVGDADTRTSRYPKPLRHAGYLLVSDPSGVERFEVVAAPEVSDHRALLLDL</sequence>
<dbReference type="InterPro" id="IPR036691">
    <property type="entry name" value="Endo/exonu/phosph_ase_sf"/>
</dbReference>
<evidence type="ECO:0000313" key="2">
    <source>
        <dbReference type="EMBL" id="KAB2378975.1"/>
    </source>
</evidence>
<dbReference type="GO" id="GO:0004519">
    <property type="term" value="F:endonuclease activity"/>
    <property type="evidence" value="ECO:0007669"/>
    <property type="project" value="UniProtKB-KW"/>
</dbReference>
<organism evidence="2 3">
    <name type="scientific">Actinomadura montaniterrae</name>
    <dbReference type="NCBI Taxonomy" id="1803903"/>
    <lineage>
        <taxon>Bacteria</taxon>
        <taxon>Bacillati</taxon>
        <taxon>Actinomycetota</taxon>
        <taxon>Actinomycetes</taxon>
        <taxon>Streptosporangiales</taxon>
        <taxon>Thermomonosporaceae</taxon>
        <taxon>Actinomadura</taxon>
    </lineage>
</organism>
<keyword evidence="2" id="KW-0378">Hydrolase</keyword>
<reference evidence="2 3" key="1">
    <citation type="submission" date="2019-09" db="EMBL/GenBank/DDBJ databases">
        <title>Actinomadura physcomitrii sp. nov., a novel actinomycete isolated from moss [Physcomitrium sphaericum (Ludw) Fuernr].</title>
        <authorList>
            <person name="Liu C."/>
            <person name="Zhuang X."/>
        </authorList>
    </citation>
    <scope>NUCLEOTIDE SEQUENCE [LARGE SCALE GENOMIC DNA]</scope>
    <source>
        <strain evidence="2 3">CYP1-1B</strain>
    </source>
</reference>
<protein>
    <submittedName>
        <fullName evidence="2">Endonuclease</fullName>
    </submittedName>
</protein>
<proteinExistence type="predicted"/>
<dbReference type="AlphaFoldDB" id="A0A6L3VVS1"/>
<dbReference type="InterPro" id="IPR005135">
    <property type="entry name" value="Endo/exonuclease/phosphatase"/>
</dbReference>
<dbReference type="Pfam" id="PF03372">
    <property type="entry name" value="Exo_endo_phos"/>
    <property type="match status" value="1"/>
</dbReference>
<evidence type="ECO:0000313" key="3">
    <source>
        <dbReference type="Proteomes" id="UP000483004"/>
    </source>
</evidence>
<comment type="caution">
    <text evidence="2">The sequence shown here is derived from an EMBL/GenBank/DDBJ whole genome shotgun (WGS) entry which is preliminary data.</text>
</comment>
<feature type="domain" description="Endonuclease/exonuclease/phosphatase" evidence="1">
    <location>
        <begin position="3"/>
        <end position="245"/>
    </location>
</feature>